<feature type="domain" description="SusD-like N-terminal" evidence="2">
    <location>
        <begin position="21"/>
        <end position="221"/>
    </location>
</feature>
<dbReference type="Gene3D" id="1.25.40.390">
    <property type="match status" value="1"/>
</dbReference>
<dbReference type="RefSeq" id="WP_142448835.1">
    <property type="nucleotide sequence ID" value="NZ_FXTA01000001.1"/>
</dbReference>
<reference evidence="4 5" key="1">
    <citation type="submission" date="2017-05" db="EMBL/GenBank/DDBJ databases">
        <authorList>
            <person name="Varghese N."/>
            <person name="Submissions S."/>
        </authorList>
    </citation>
    <scope>NUCLEOTIDE SEQUENCE [LARGE SCALE GENOMIC DNA]</scope>
    <source>
        <strain evidence="4 5">DSM 19382</strain>
    </source>
</reference>
<evidence type="ECO:0000313" key="3">
    <source>
        <dbReference type="EMBL" id="MRX69890.1"/>
    </source>
</evidence>
<evidence type="ECO:0000313" key="5">
    <source>
        <dbReference type="Proteomes" id="UP000317289"/>
    </source>
</evidence>
<feature type="chain" id="PRO_5043205429" evidence="1">
    <location>
        <begin position="21"/>
        <end position="495"/>
    </location>
</feature>
<dbReference type="InterPro" id="IPR011990">
    <property type="entry name" value="TPR-like_helical_dom_sf"/>
</dbReference>
<dbReference type="Pfam" id="PF14322">
    <property type="entry name" value="SusD-like_3"/>
    <property type="match status" value="1"/>
</dbReference>
<dbReference type="Proteomes" id="UP000468990">
    <property type="component" value="Unassembled WGS sequence"/>
</dbReference>
<dbReference type="EMBL" id="WKKG01000010">
    <property type="protein sequence ID" value="MRX69890.1"/>
    <property type="molecule type" value="Genomic_DNA"/>
</dbReference>
<dbReference type="EMBL" id="FXTA01000001">
    <property type="protein sequence ID" value="SMO35312.1"/>
    <property type="molecule type" value="Genomic_DNA"/>
</dbReference>
<evidence type="ECO:0000259" key="2">
    <source>
        <dbReference type="Pfam" id="PF14322"/>
    </source>
</evidence>
<organism evidence="4 5">
    <name type="scientific">Flavobacterium resistens</name>
    <dbReference type="NCBI Taxonomy" id="443612"/>
    <lineage>
        <taxon>Bacteria</taxon>
        <taxon>Pseudomonadati</taxon>
        <taxon>Bacteroidota</taxon>
        <taxon>Flavobacteriia</taxon>
        <taxon>Flavobacteriales</taxon>
        <taxon>Flavobacteriaceae</taxon>
        <taxon>Flavobacterium</taxon>
    </lineage>
</organism>
<dbReference type="OrthoDB" id="1147023at2"/>
<evidence type="ECO:0000313" key="6">
    <source>
        <dbReference type="Proteomes" id="UP000468990"/>
    </source>
</evidence>
<proteinExistence type="predicted"/>
<protein>
    <submittedName>
        <fullName evidence="3">RagB/SusD family nutrient uptake outer membrane protein</fullName>
    </submittedName>
    <submittedName>
        <fullName evidence="4">SusD family protein</fullName>
    </submittedName>
</protein>
<keyword evidence="1" id="KW-0732">Signal</keyword>
<accession>A0A521AKI3</accession>
<dbReference type="GO" id="GO:0009279">
    <property type="term" value="C:cell outer membrane"/>
    <property type="evidence" value="ECO:0007669"/>
    <property type="project" value="UniProtKB-SubCell"/>
</dbReference>
<dbReference type="PROSITE" id="PS51257">
    <property type="entry name" value="PROKAR_LIPOPROTEIN"/>
    <property type="match status" value="1"/>
</dbReference>
<keyword evidence="6" id="KW-1185">Reference proteome</keyword>
<feature type="signal peptide" evidence="1">
    <location>
        <begin position="1"/>
        <end position="20"/>
    </location>
</feature>
<dbReference type="SUPFAM" id="SSF48452">
    <property type="entry name" value="TPR-like"/>
    <property type="match status" value="1"/>
</dbReference>
<dbReference type="Proteomes" id="UP000317289">
    <property type="component" value="Unassembled WGS sequence"/>
</dbReference>
<dbReference type="InterPro" id="IPR033985">
    <property type="entry name" value="SusD-like_N"/>
</dbReference>
<sequence length="495" mass="56703">MKKIKITLFLLVLLSITSCDDFLSEKPDNRTEIDTPEKISELLVNAYPQDSYFDFAETMTDNVFDSGLANTLRKNEQNYNWEIQSETDTDSQAAYWDACYRAIAHANKALEAIEQLGSPKSLNPQKGEALLARAYSHFMLVSFWSQRYNPATAAKDLGIPYVTKPETTLITKYTRNTMAEVFDFIQKDIEEGLPLLTNDYSEPKFHFNKEAGKAFASRFYLIKGNWDRVIELSNDLGSKPVGRLRDYASYKLNDFQTQNMRYADSDEPTNLLVASPESYYARASYSGSSGSRFFLSGTRYNEIMGTPTNIFGKAWQYSIYSRNSFITAFVPKFYEYFKYTNVTANIGNGYLAEVLLSNDEFFLNRIEAHVMKGQIADANAELEYFFATRTTGYNATTDKLTEAKVVAKYPVIDNEYTPFYTMTPVQASYIKAIAETRRRDFIHEGMRYFDVKRFNIVVKHEIINKPTNTLVKDDKRRAIQIPLHASSNGIESNPR</sequence>
<evidence type="ECO:0000256" key="1">
    <source>
        <dbReference type="SAM" id="SignalP"/>
    </source>
</evidence>
<reference evidence="3 6" key="2">
    <citation type="submission" date="2019-11" db="EMBL/GenBank/DDBJ databases">
        <title>Flavobacterium resistens genome.</title>
        <authorList>
            <person name="Wilson V.M."/>
            <person name="Newman J.D."/>
        </authorList>
    </citation>
    <scope>NUCLEOTIDE SEQUENCE [LARGE SCALE GENOMIC DNA]</scope>
    <source>
        <strain evidence="3 6">DSM 19382</strain>
    </source>
</reference>
<evidence type="ECO:0000313" key="4">
    <source>
        <dbReference type="EMBL" id="SMO35312.1"/>
    </source>
</evidence>
<dbReference type="AlphaFoldDB" id="A0A521AKI3"/>
<gene>
    <name evidence="3" type="ORF">GJU42_18110</name>
    <name evidence="4" type="ORF">SAMN06265349_101185</name>
</gene>
<name>A0A521AKI3_9FLAO</name>